<dbReference type="eggNOG" id="ENOG5030V28">
    <property type="taxonomic scope" value="Bacteria"/>
</dbReference>
<dbReference type="EMBL" id="CP016174">
    <property type="protein sequence ID" value="ANN18283.1"/>
    <property type="molecule type" value="Genomic_DNA"/>
</dbReference>
<feature type="region of interest" description="Disordered" evidence="1">
    <location>
        <begin position="1"/>
        <end position="30"/>
    </location>
</feature>
<name>A0A193C1K5_AMYOR</name>
<sequence>MKFGEERTGKRGVISVGKPAGYDLPADPQRSKELTRGAKFTITVRNTAKKALEASAFTFAATTNGAASVSITDAGKGIGDKLPADVLPGADRTFAFVVALPANPAEVTVKVAYQGANPLYWTGTA</sequence>
<accession>A0A193C1K5</accession>
<keyword evidence="3" id="KW-1185">Reference proteome</keyword>
<gene>
    <name evidence="2" type="ORF">SD37_23355</name>
</gene>
<evidence type="ECO:0008006" key="4">
    <source>
        <dbReference type="Google" id="ProtNLM"/>
    </source>
</evidence>
<dbReference type="Proteomes" id="UP000093695">
    <property type="component" value="Chromosome"/>
</dbReference>
<organism evidence="2 3">
    <name type="scientific">Amycolatopsis orientalis</name>
    <name type="common">Nocardia orientalis</name>
    <dbReference type="NCBI Taxonomy" id="31958"/>
    <lineage>
        <taxon>Bacteria</taxon>
        <taxon>Bacillati</taxon>
        <taxon>Actinomycetota</taxon>
        <taxon>Actinomycetes</taxon>
        <taxon>Pseudonocardiales</taxon>
        <taxon>Pseudonocardiaceae</taxon>
        <taxon>Amycolatopsis</taxon>
    </lineage>
</organism>
<evidence type="ECO:0000313" key="2">
    <source>
        <dbReference type="EMBL" id="ANN18283.1"/>
    </source>
</evidence>
<dbReference type="KEGG" id="aori:SD37_23355"/>
<proteinExistence type="predicted"/>
<evidence type="ECO:0000256" key="1">
    <source>
        <dbReference type="SAM" id="MobiDB-lite"/>
    </source>
</evidence>
<reference evidence="2 3" key="1">
    <citation type="journal article" date="2015" name="Genome Announc.">
        <title>Draft Genome Sequence of Norvancomycin-Producing Strain Amycolatopsis orientalis CPCC200066.</title>
        <authorList>
            <person name="Lei X."/>
            <person name="Yuan F."/>
            <person name="Shi Y."/>
            <person name="Li X."/>
            <person name="Wang L."/>
            <person name="Hong B."/>
        </authorList>
    </citation>
    <scope>NUCLEOTIDE SEQUENCE [LARGE SCALE GENOMIC DNA]</scope>
    <source>
        <strain evidence="2 3">B-37</strain>
    </source>
</reference>
<protein>
    <recommendedName>
        <fullName evidence="4">DUF4352 domain-containing protein</fullName>
    </recommendedName>
</protein>
<evidence type="ECO:0000313" key="3">
    <source>
        <dbReference type="Proteomes" id="UP000093695"/>
    </source>
</evidence>
<dbReference type="AlphaFoldDB" id="A0A193C1K5"/>